<reference evidence="8" key="1">
    <citation type="submission" date="2023-05" db="EMBL/GenBank/DDBJ databases">
        <title>Genome and transcriptome analyses reveal genes involved in the formation of fine ridges on petal epidermal cells in Hibiscus trionum.</title>
        <authorList>
            <person name="Koshimizu S."/>
            <person name="Masuda S."/>
            <person name="Ishii T."/>
            <person name="Shirasu K."/>
            <person name="Hoshino A."/>
            <person name="Arita M."/>
        </authorList>
    </citation>
    <scope>NUCLEOTIDE SEQUENCE</scope>
    <source>
        <strain evidence="8">Hamamatsu line</strain>
    </source>
</reference>
<dbReference type="GO" id="GO:0005524">
    <property type="term" value="F:ATP binding"/>
    <property type="evidence" value="ECO:0007669"/>
    <property type="project" value="UniProtKB-KW"/>
</dbReference>
<feature type="transmembrane region" description="Helical" evidence="6">
    <location>
        <begin position="109"/>
        <end position="128"/>
    </location>
</feature>
<keyword evidence="8" id="KW-0067">ATP-binding</keyword>
<dbReference type="AlphaFoldDB" id="A0A9W7HJ20"/>
<dbReference type="InterPro" id="IPR043926">
    <property type="entry name" value="ABCG_dom"/>
</dbReference>
<sequence length="164" mass="18379">MREAKIQATDYLILLLVGACLGSIAKTGKENFGAIGYTYTIIAVPLLCKIAALRSFSLNKLQYWRESALAYFLEKDTVNHFNTVIKLVVYLSMFFFLTNLRSLFAENYIALLCLVYCVTGTGYAFAIFFQPGPAQLWSVLVPIVLTLVATRTQDNEVLKKISNL</sequence>
<keyword evidence="2" id="KW-0813">Transport</keyword>
<evidence type="ECO:0000259" key="7">
    <source>
        <dbReference type="Pfam" id="PF19055"/>
    </source>
</evidence>
<name>A0A9W7HJ20_HIBTR</name>
<dbReference type="EMBL" id="BSYR01000014">
    <property type="protein sequence ID" value="GMI78086.1"/>
    <property type="molecule type" value="Genomic_DNA"/>
</dbReference>
<keyword evidence="9" id="KW-1185">Reference proteome</keyword>
<evidence type="ECO:0000256" key="4">
    <source>
        <dbReference type="ARBA" id="ARBA00022989"/>
    </source>
</evidence>
<evidence type="ECO:0000256" key="1">
    <source>
        <dbReference type="ARBA" id="ARBA00004141"/>
    </source>
</evidence>
<dbReference type="Pfam" id="PF19055">
    <property type="entry name" value="ABC2_membrane_7"/>
    <property type="match status" value="1"/>
</dbReference>
<evidence type="ECO:0000256" key="3">
    <source>
        <dbReference type="ARBA" id="ARBA00022692"/>
    </source>
</evidence>
<evidence type="ECO:0000313" key="8">
    <source>
        <dbReference type="EMBL" id="GMI78086.1"/>
    </source>
</evidence>
<feature type="transmembrane region" description="Helical" evidence="6">
    <location>
        <begin position="77"/>
        <end position="97"/>
    </location>
</feature>
<gene>
    <name evidence="8" type="ORF">HRI_001477900</name>
</gene>
<protein>
    <submittedName>
        <fullName evidence="8">ATP-binding cassette G28</fullName>
    </submittedName>
</protein>
<feature type="transmembrane region" description="Helical" evidence="6">
    <location>
        <begin position="37"/>
        <end position="57"/>
    </location>
</feature>
<feature type="transmembrane region" description="Helical" evidence="6">
    <location>
        <begin position="6"/>
        <end position="25"/>
    </location>
</feature>
<evidence type="ECO:0000313" key="9">
    <source>
        <dbReference type="Proteomes" id="UP001165190"/>
    </source>
</evidence>
<keyword evidence="8" id="KW-0547">Nucleotide-binding</keyword>
<comment type="caution">
    <text evidence="8">The sequence shown here is derived from an EMBL/GenBank/DDBJ whole genome shotgun (WGS) entry which is preliminary data.</text>
</comment>
<dbReference type="PANTHER" id="PTHR48041:SF1">
    <property type="entry name" value="ABC TRANSPORTER G FAMILY MEMBER 24"/>
    <property type="match status" value="1"/>
</dbReference>
<dbReference type="GO" id="GO:0016020">
    <property type="term" value="C:membrane"/>
    <property type="evidence" value="ECO:0007669"/>
    <property type="project" value="UniProtKB-SubCell"/>
</dbReference>
<keyword evidence="5 6" id="KW-0472">Membrane</keyword>
<dbReference type="PANTHER" id="PTHR48041">
    <property type="entry name" value="ABC TRANSPORTER G FAMILY MEMBER 28"/>
    <property type="match status" value="1"/>
</dbReference>
<organism evidence="8 9">
    <name type="scientific">Hibiscus trionum</name>
    <name type="common">Flower of an hour</name>
    <dbReference type="NCBI Taxonomy" id="183268"/>
    <lineage>
        <taxon>Eukaryota</taxon>
        <taxon>Viridiplantae</taxon>
        <taxon>Streptophyta</taxon>
        <taxon>Embryophyta</taxon>
        <taxon>Tracheophyta</taxon>
        <taxon>Spermatophyta</taxon>
        <taxon>Magnoliopsida</taxon>
        <taxon>eudicotyledons</taxon>
        <taxon>Gunneridae</taxon>
        <taxon>Pentapetalae</taxon>
        <taxon>rosids</taxon>
        <taxon>malvids</taxon>
        <taxon>Malvales</taxon>
        <taxon>Malvaceae</taxon>
        <taxon>Malvoideae</taxon>
        <taxon>Hibiscus</taxon>
    </lineage>
</organism>
<keyword evidence="3 6" id="KW-0812">Transmembrane</keyword>
<evidence type="ECO:0000256" key="5">
    <source>
        <dbReference type="ARBA" id="ARBA00023136"/>
    </source>
</evidence>
<feature type="domain" description="ABC transporter family G" evidence="7">
    <location>
        <begin position="1"/>
        <end position="164"/>
    </location>
</feature>
<keyword evidence="4 6" id="KW-1133">Transmembrane helix</keyword>
<evidence type="ECO:0000256" key="2">
    <source>
        <dbReference type="ARBA" id="ARBA00022448"/>
    </source>
</evidence>
<evidence type="ECO:0000256" key="6">
    <source>
        <dbReference type="SAM" id="Phobius"/>
    </source>
</evidence>
<dbReference type="Proteomes" id="UP001165190">
    <property type="component" value="Unassembled WGS sequence"/>
</dbReference>
<dbReference type="GO" id="GO:0140359">
    <property type="term" value="F:ABC-type transporter activity"/>
    <property type="evidence" value="ECO:0007669"/>
    <property type="project" value="InterPro"/>
</dbReference>
<dbReference type="InterPro" id="IPR050352">
    <property type="entry name" value="ABCG_transporters"/>
</dbReference>
<proteinExistence type="predicted"/>
<dbReference type="OrthoDB" id="1499448at2759"/>
<comment type="subcellular location">
    <subcellularLocation>
        <location evidence="1">Membrane</location>
        <topology evidence="1">Multi-pass membrane protein</topology>
    </subcellularLocation>
</comment>
<accession>A0A9W7HJ20</accession>
<feature type="transmembrane region" description="Helical" evidence="6">
    <location>
        <begin position="134"/>
        <end position="150"/>
    </location>
</feature>